<dbReference type="Proteomes" id="UP001199322">
    <property type="component" value="Unassembled WGS sequence"/>
</dbReference>
<organism evidence="1 2">
    <name type="scientific">Ralstonia pickettii</name>
    <name type="common">Burkholderia pickettii</name>
    <dbReference type="NCBI Taxonomy" id="329"/>
    <lineage>
        <taxon>Bacteria</taxon>
        <taxon>Pseudomonadati</taxon>
        <taxon>Pseudomonadota</taxon>
        <taxon>Betaproteobacteria</taxon>
        <taxon>Burkholderiales</taxon>
        <taxon>Burkholderiaceae</taxon>
        <taxon>Ralstonia</taxon>
    </lineage>
</organism>
<name>A0A9Q3LSL2_RALPI</name>
<comment type="caution">
    <text evidence="1">The sequence shown here is derived from an EMBL/GenBank/DDBJ whole genome shotgun (WGS) entry which is preliminary data.</text>
</comment>
<proteinExistence type="predicted"/>
<gene>
    <name evidence="1" type="ORF">DEE74_10735</name>
</gene>
<dbReference type="AlphaFoldDB" id="A0A9Q3LSL2"/>
<dbReference type="EMBL" id="QGBI01000008">
    <property type="protein sequence ID" value="MBX3890338.1"/>
    <property type="molecule type" value="Genomic_DNA"/>
</dbReference>
<evidence type="ECO:0000313" key="1">
    <source>
        <dbReference type="EMBL" id="MBX3890338.1"/>
    </source>
</evidence>
<accession>A0A9Q3LSL2</accession>
<dbReference type="RefSeq" id="WP_116576089.1">
    <property type="nucleotide sequence ID" value="NZ_JACBXL010000011.1"/>
</dbReference>
<reference evidence="1" key="1">
    <citation type="submission" date="2018-06" db="EMBL/GenBank/DDBJ databases">
        <authorList>
            <person name="O'Rourke A."/>
        </authorList>
    </citation>
    <scope>NUCLEOTIDE SEQUENCE</scope>
    <source>
        <strain evidence="1">132550021-3</strain>
    </source>
</reference>
<protein>
    <submittedName>
        <fullName evidence="1">Uncharacterized protein</fullName>
    </submittedName>
</protein>
<sequence>MPIHFPTTLLIEEGRDAGGAALRLECESITVATGGITADGVEVRQLLALNWTPRHLSFESDGQAYSFDIKGVAVIRPSHAIFPFA</sequence>
<evidence type="ECO:0000313" key="2">
    <source>
        <dbReference type="Proteomes" id="UP001199322"/>
    </source>
</evidence>